<dbReference type="Proteomes" id="UP000479000">
    <property type="component" value="Unassembled WGS sequence"/>
</dbReference>
<sequence>FYRLKVIAVPASARTVCMAGCRDFHDYIVFTEMLCFSKDGLKQFQPIPFLRIVASMASELWWNHGLNSLRPSSTTARRTFFKLRNLEVGVQYFLQVEAQSLCGKKRLIGSKAGKVLNVTDLSSSSEYF</sequence>
<evidence type="ECO:0000313" key="2">
    <source>
        <dbReference type="Proteomes" id="UP000479000"/>
    </source>
</evidence>
<dbReference type="AlphaFoldDB" id="A0A6H5H7F8"/>
<gene>
    <name evidence="1" type="ORF">NTEN_LOCUS17994</name>
</gene>
<dbReference type="EMBL" id="CADCXU010026593">
    <property type="protein sequence ID" value="CAB0013383.1"/>
    <property type="molecule type" value="Genomic_DNA"/>
</dbReference>
<reference evidence="1 2" key="1">
    <citation type="submission" date="2020-02" db="EMBL/GenBank/DDBJ databases">
        <authorList>
            <person name="Ferguson B K."/>
        </authorList>
    </citation>
    <scope>NUCLEOTIDE SEQUENCE [LARGE SCALE GENOMIC DNA]</scope>
</reference>
<keyword evidence="2" id="KW-1185">Reference proteome</keyword>
<organism evidence="1 2">
    <name type="scientific">Nesidiocoris tenuis</name>
    <dbReference type="NCBI Taxonomy" id="355587"/>
    <lineage>
        <taxon>Eukaryota</taxon>
        <taxon>Metazoa</taxon>
        <taxon>Ecdysozoa</taxon>
        <taxon>Arthropoda</taxon>
        <taxon>Hexapoda</taxon>
        <taxon>Insecta</taxon>
        <taxon>Pterygota</taxon>
        <taxon>Neoptera</taxon>
        <taxon>Paraneoptera</taxon>
        <taxon>Hemiptera</taxon>
        <taxon>Heteroptera</taxon>
        <taxon>Panheteroptera</taxon>
        <taxon>Cimicomorpha</taxon>
        <taxon>Miridae</taxon>
        <taxon>Dicyphina</taxon>
        <taxon>Nesidiocoris</taxon>
    </lineage>
</organism>
<accession>A0A6H5H7F8</accession>
<proteinExistence type="predicted"/>
<name>A0A6H5H7F8_9HEMI</name>
<evidence type="ECO:0000313" key="1">
    <source>
        <dbReference type="EMBL" id="CAB0013383.1"/>
    </source>
</evidence>
<dbReference type="OrthoDB" id="9985779at2759"/>
<feature type="non-terminal residue" evidence="1">
    <location>
        <position position="1"/>
    </location>
</feature>
<protein>
    <submittedName>
        <fullName evidence="1">Uncharacterized protein</fullName>
    </submittedName>
</protein>